<sequence length="199" mass="22759">MITAQSCRAWVTYVSNDEKIITKALVLARSLKRVCSVNNTVVFTRNSLSEELTEKVMQTFDLVIPLPSSSSYKLPIDEEALVHALALKNFEKCVFLRPDCMVLRNCDEVFEKFACVGIINDDNYEKSFGAIGFIPCFANSKSLKQFLLAARNGIEKECEGRLSSLCLWRTWLRNNVKDLQYLDRKYNIILDLKNGAIKW</sequence>
<dbReference type="InterPro" id="IPR050587">
    <property type="entry name" value="GNT1/Glycosyltrans_8"/>
</dbReference>
<dbReference type="Proteomes" id="UP001642540">
    <property type="component" value="Unassembled WGS sequence"/>
</dbReference>
<evidence type="ECO:0000313" key="2">
    <source>
        <dbReference type="Proteomes" id="UP001642540"/>
    </source>
</evidence>
<reference evidence="1 2" key="1">
    <citation type="submission" date="2024-08" db="EMBL/GenBank/DDBJ databases">
        <authorList>
            <person name="Cucini C."/>
            <person name="Frati F."/>
        </authorList>
    </citation>
    <scope>NUCLEOTIDE SEQUENCE [LARGE SCALE GENOMIC DNA]</scope>
</reference>
<keyword evidence="2" id="KW-1185">Reference proteome</keyword>
<accession>A0ABP1RHF4</accession>
<gene>
    <name evidence="1" type="ORF">ODALV1_LOCUS22197</name>
</gene>
<protein>
    <recommendedName>
        <fullName evidence="3">Glycogenin-1</fullName>
    </recommendedName>
</protein>
<dbReference type="InterPro" id="IPR029044">
    <property type="entry name" value="Nucleotide-diphossugar_trans"/>
</dbReference>
<dbReference type="EMBL" id="CAXLJM020000075">
    <property type="protein sequence ID" value="CAL8128353.1"/>
    <property type="molecule type" value="Genomic_DNA"/>
</dbReference>
<evidence type="ECO:0000313" key="1">
    <source>
        <dbReference type="EMBL" id="CAL8128353.1"/>
    </source>
</evidence>
<organism evidence="1 2">
    <name type="scientific">Orchesella dallaii</name>
    <dbReference type="NCBI Taxonomy" id="48710"/>
    <lineage>
        <taxon>Eukaryota</taxon>
        <taxon>Metazoa</taxon>
        <taxon>Ecdysozoa</taxon>
        <taxon>Arthropoda</taxon>
        <taxon>Hexapoda</taxon>
        <taxon>Collembola</taxon>
        <taxon>Entomobryomorpha</taxon>
        <taxon>Entomobryoidea</taxon>
        <taxon>Orchesellidae</taxon>
        <taxon>Orchesellinae</taxon>
        <taxon>Orchesella</taxon>
    </lineage>
</organism>
<name>A0ABP1RHF4_9HEXA</name>
<comment type="caution">
    <text evidence="1">The sequence shown here is derived from an EMBL/GenBank/DDBJ whole genome shotgun (WGS) entry which is preliminary data.</text>
</comment>
<dbReference type="PANTHER" id="PTHR11183">
    <property type="entry name" value="GLYCOGENIN SUBFAMILY MEMBER"/>
    <property type="match status" value="1"/>
</dbReference>
<evidence type="ECO:0008006" key="3">
    <source>
        <dbReference type="Google" id="ProtNLM"/>
    </source>
</evidence>
<proteinExistence type="predicted"/>
<dbReference type="Gene3D" id="3.90.550.10">
    <property type="entry name" value="Spore Coat Polysaccharide Biosynthesis Protein SpsA, Chain A"/>
    <property type="match status" value="1"/>
</dbReference>
<dbReference type="SUPFAM" id="SSF53448">
    <property type="entry name" value="Nucleotide-diphospho-sugar transferases"/>
    <property type="match status" value="1"/>
</dbReference>